<evidence type="ECO:0000256" key="1">
    <source>
        <dbReference type="ARBA" id="ARBA00004442"/>
    </source>
</evidence>
<organism evidence="8 9">
    <name type="scientific">Cecembia rubra</name>
    <dbReference type="NCBI Taxonomy" id="1485585"/>
    <lineage>
        <taxon>Bacteria</taxon>
        <taxon>Pseudomonadati</taxon>
        <taxon>Bacteroidota</taxon>
        <taxon>Cytophagia</taxon>
        <taxon>Cytophagales</taxon>
        <taxon>Cyclobacteriaceae</taxon>
        <taxon>Cecembia</taxon>
    </lineage>
</organism>
<keyword evidence="9" id="KW-1185">Reference proteome</keyword>
<name>A0A2P8DVL3_9BACT</name>
<gene>
    <name evidence="8" type="ORF">CLV48_11447</name>
</gene>
<feature type="domain" description="SusD-like N-terminal" evidence="7">
    <location>
        <begin position="23"/>
        <end position="227"/>
    </location>
</feature>
<evidence type="ECO:0000313" key="9">
    <source>
        <dbReference type="Proteomes" id="UP000240708"/>
    </source>
</evidence>
<comment type="subcellular location">
    <subcellularLocation>
        <location evidence="1">Cell outer membrane</location>
    </subcellularLocation>
</comment>
<dbReference type="GO" id="GO:0009279">
    <property type="term" value="C:cell outer membrane"/>
    <property type="evidence" value="ECO:0007669"/>
    <property type="project" value="UniProtKB-SubCell"/>
</dbReference>
<dbReference type="Pfam" id="PF14322">
    <property type="entry name" value="SusD-like_3"/>
    <property type="match status" value="1"/>
</dbReference>
<protein>
    <submittedName>
        <fullName evidence="8">SusD-like starch-binding protein associating with outer membrane</fullName>
    </submittedName>
</protein>
<evidence type="ECO:0000256" key="2">
    <source>
        <dbReference type="ARBA" id="ARBA00006275"/>
    </source>
</evidence>
<dbReference type="InterPro" id="IPR012944">
    <property type="entry name" value="SusD_RagB_dom"/>
</dbReference>
<reference evidence="8 9" key="1">
    <citation type="submission" date="2018-03" db="EMBL/GenBank/DDBJ databases">
        <title>Genomic Encyclopedia of Archaeal and Bacterial Type Strains, Phase II (KMG-II): from individual species to whole genera.</title>
        <authorList>
            <person name="Goeker M."/>
        </authorList>
    </citation>
    <scope>NUCLEOTIDE SEQUENCE [LARGE SCALE GENOMIC DNA]</scope>
    <source>
        <strain evidence="8 9">DSM 28057</strain>
    </source>
</reference>
<dbReference type="AlphaFoldDB" id="A0A2P8DVL3"/>
<evidence type="ECO:0000256" key="3">
    <source>
        <dbReference type="ARBA" id="ARBA00022729"/>
    </source>
</evidence>
<dbReference type="EMBL" id="PYGF01000014">
    <property type="protein sequence ID" value="PSL01245.1"/>
    <property type="molecule type" value="Genomic_DNA"/>
</dbReference>
<keyword evidence="3" id="KW-0732">Signal</keyword>
<sequence length="449" mass="51063">MNRIFKNRLLLLLLIGLGACDGFLDEKPNVSLVVPTSLDDLQALLDNTDQAMNEHGQFPLLRSDEFVADESLVDAELEMLRNVYLWEPNPYSQDDLVMDWTRPFNQILITNIVLEKAGRIQPSTSRETERKAQLMGSAYFFRALANFTLAQVFAPAFRPNGNNNSLCFPLRDTADPNTSFGLSTTAEAYDFIITDLEKALELLPQSSELPTRPNLISARALLARIYLSMGIYDKAGEYAELVLAEKSDLKDFNEITVSGINPFARFNKETIFYSQFAFSGFTFSQLFKVSDEFLSLYNEDDLRLPLYFIRRPGGWKNFIGHYSGSIEYFSGITTAEMYLIAAESAVRNGNLAKARNLFALLAGKRMRNGLVPDLSSLSDEGLLSEILDERKRELFGRGLRWSDLKRLNLEERFEVTFVRKYRETTISIPPNDSRYVSVIPPREIELESF</sequence>
<evidence type="ECO:0000256" key="5">
    <source>
        <dbReference type="ARBA" id="ARBA00023237"/>
    </source>
</evidence>
<dbReference type="InterPro" id="IPR011990">
    <property type="entry name" value="TPR-like_helical_dom_sf"/>
</dbReference>
<dbReference type="PROSITE" id="PS51257">
    <property type="entry name" value="PROKAR_LIPOPROTEIN"/>
    <property type="match status" value="1"/>
</dbReference>
<dbReference type="Proteomes" id="UP000240708">
    <property type="component" value="Unassembled WGS sequence"/>
</dbReference>
<feature type="domain" description="RagB/SusD" evidence="6">
    <location>
        <begin position="334"/>
        <end position="408"/>
    </location>
</feature>
<comment type="caution">
    <text evidence="8">The sequence shown here is derived from an EMBL/GenBank/DDBJ whole genome shotgun (WGS) entry which is preliminary data.</text>
</comment>
<evidence type="ECO:0000313" key="8">
    <source>
        <dbReference type="EMBL" id="PSL01245.1"/>
    </source>
</evidence>
<keyword evidence="5" id="KW-0998">Cell outer membrane</keyword>
<dbReference type="Pfam" id="PF07980">
    <property type="entry name" value="SusD_RagB"/>
    <property type="match status" value="1"/>
</dbReference>
<evidence type="ECO:0000256" key="4">
    <source>
        <dbReference type="ARBA" id="ARBA00023136"/>
    </source>
</evidence>
<proteinExistence type="inferred from homology"/>
<keyword evidence="4" id="KW-0472">Membrane</keyword>
<dbReference type="Gene3D" id="1.25.40.390">
    <property type="match status" value="1"/>
</dbReference>
<evidence type="ECO:0000259" key="7">
    <source>
        <dbReference type="Pfam" id="PF14322"/>
    </source>
</evidence>
<dbReference type="SUPFAM" id="SSF48452">
    <property type="entry name" value="TPR-like"/>
    <property type="match status" value="1"/>
</dbReference>
<evidence type="ECO:0000259" key="6">
    <source>
        <dbReference type="Pfam" id="PF07980"/>
    </source>
</evidence>
<comment type="similarity">
    <text evidence="2">Belongs to the SusD family.</text>
</comment>
<accession>A0A2P8DVL3</accession>
<dbReference type="InterPro" id="IPR033985">
    <property type="entry name" value="SusD-like_N"/>
</dbReference>